<dbReference type="OrthoDB" id="20028at2759"/>
<evidence type="ECO:0000256" key="1">
    <source>
        <dbReference type="ARBA" id="ARBA00004477"/>
    </source>
</evidence>
<dbReference type="GO" id="GO:0005789">
    <property type="term" value="C:endoplasmic reticulum membrane"/>
    <property type="evidence" value="ECO:0007669"/>
    <property type="project" value="UniProtKB-SubCell"/>
</dbReference>
<feature type="transmembrane region" description="Helical" evidence="11">
    <location>
        <begin position="116"/>
        <end position="137"/>
    </location>
</feature>
<organism evidence="12 13">
    <name type="scientific">Carpediemonas membranifera</name>
    <dbReference type="NCBI Taxonomy" id="201153"/>
    <lineage>
        <taxon>Eukaryota</taxon>
        <taxon>Metamonada</taxon>
        <taxon>Carpediemonas-like organisms</taxon>
        <taxon>Carpediemonas</taxon>
    </lineage>
</organism>
<keyword evidence="7" id="KW-0256">Endoplasmic reticulum</keyword>
<keyword evidence="8 11" id="KW-1133">Transmembrane helix</keyword>
<evidence type="ECO:0000256" key="11">
    <source>
        <dbReference type="SAM" id="Phobius"/>
    </source>
</evidence>
<keyword evidence="4" id="KW-0328">Glycosyltransferase</keyword>
<keyword evidence="6 11" id="KW-0812">Transmembrane</keyword>
<keyword evidence="5" id="KW-0808">Transferase</keyword>
<feature type="transmembrane region" description="Helical" evidence="11">
    <location>
        <begin position="323"/>
        <end position="340"/>
    </location>
</feature>
<dbReference type="EMBL" id="JAHDYR010000053">
    <property type="protein sequence ID" value="KAG9391509.1"/>
    <property type="molecule type" value="Genomic_DNA"/>
</dbReference>
<name>A0A8J6DY45_9EUKA</name>
<evidence type="ECO:0000256" key="7">
    <source>
        <dbReference type="ARBA" id="ARBA00022824"/>
    </source>
</evidence>
<evidence type="ECO:0000256" key="5">
    <source>
        <dbReference type="ARBA" id="ARBA00022679"/>
    </source>
</evidence>
<comment type="pathway">
    <text evidence="2">Protein modification; protein glycosylation.</text>
</comment>
<dbReference type="EC" id="2.4.1.258" evidence="3"/>
<keyword evidence="13" id="KW-1185">Reference proteome</keyword>
<dbReference type="Pfam" id="PF05208">
    <property type="entry name" value="ALG3"/>
    <property type="match status" value="1"/>
</dbReference>
<accession>A0A8J6DY45</accession>
<feature type="transmembrane region" description="Helical" evidence="11">
    <location>
        <begin position="157"/>
        <end position="181"/>
    </location>
</feature>
<sequence>MLKLVRGRSPVLHDVKAPAIRSMQRLSLWMNDWRHFYYFAALTIVLDICLTAIHIFVFKYIEVDWRAYMEQMQGFLNGERDYLNLKGHSGPLVYPAGFVYLFSGLFYLTSGGTNIMAARLIFGGLETTLTILVLFVANRVRLTPPWVVLILAMSRRVHSIFAVELFNDCWAMTLAWVAIALFSYNKWTLGCVFLSLGTSVKMNVLLFAPAVGLLMWQSRGSARCFLNVGICLAIQVILATPFILKYPLSYVRKAFEFDRQFGYSETVNWRFLPEPVFQAPLFSQALLGVHGLLLTVMIYRWIGGVRGIIRIVQLFSAKIDLTPQYVVSTLLVCNFIGVFASRSIHLQFLTWYFHSLPILLWFARLPNAARFIAIVCIEAAYLGYPPSPFSAALLQVGHLILLVGLVARAIPRREAVVKKACESVSPIVNTEIPIPSPATYGVARKRQ</sequence>
<dbReference type="PANTHER" id="PTHR12646">
    <property type="entry name" value="NOT56 - RELATED"/>
    <property type="match status" value="1"/>
</dbReference>
<dbReference type="PANTHER" id="PTHR12646:SF0">
    <property type="entry name" value="DOL-P-MAN:MAN(5)GLCNAC(2)-PP-DOL ALPHA-1,3-MANNOSYLTRANSFERASE"/>
    <property type="match status" value="1"/>
</dbReference>
<feature type="transmembrane region" description="Helical" evidence="11">
    <location>
        <begin position="36"/>
        <end position="61"/>
    </location>
</feature>
<evidence type="ECO:0000256" key="10">
    <source>
        <dbReference type="ARBA" id="ARBA00049506"/>
    </source>
</evidence>
<feature type="transmembrane region" description="Helical" evidence="11">
    <location>
        <begin position="224"/>
        <end position="244"/>
    </location>
</feature>
<evidence type="ECO:0000256" key="9">
    <source>
        <dbReference type="ARBA" id="ARBA00023136"/>
    </source>
</evidence>
<evidence type="ECO:0000256" key="4">
    <source>
        <dbReference type="ARBA" id="ARBA00022676"/>
    </source>
</evidence>
<dbReference type="Proteomes" id="UP000717585">
    <property type="component" value="Unassembled WGS sequence"/>
</dbReference>
<reference evidence="12" key="1">
    <citation type="submission" date="2021-05" db="EMBL/GenBank/DDBJ databases">
        <title>A free-living protist that lacks canonical eukaryotic 1 DNA replication and segregation systems.</title>
        <authorList>
            <person name="Salas-Leiva D.E."/>
            <person name="Tromer E.C."/>
            <person name="Curtis B.A."/>
            <person name="Jerlstrom-Hultqvist J."/>
            <person name="Kolisko M."/>
            <person name="Yi Z."/>
            <person name="Salas-Leiva J.S."/>
            <person name="Gallot-Lavallee L."/>
            <person name="Kops G.J.P.L."/>
            <person name="Archibald J.M."/>
            <person name="Simpson A.G.B."/>
            <person name="Roger A.J."/>
        </authorList>
    </citation>
    <scope>NUCLEOTIDE SEQUENCE</scope>
    <source>
        <strain evidence="12">BICM</strain>
    </source>
</reference>
<dbReference type="AlphaFoldDB" id="A0A8J6DY45"/>
<feature type="transmembrane region" description="Helical" evidence="11">
    <location>
        <begin position="390"/>
        <end position="410"/>
    </location>
</feature>
<evidence type="ECO:0000256" key="2">
    <source>
        <dbReference type="ARBA" id="ARBA00004922"/>
    </source>
</evidence>
<evidence type="ECO:0000256" key="8">
    <source>
        <dbReference type="ARBA" id="ARBA00022989"/>
    </source>
</evidence>
<evidence type="ECO:0000313" key="12">
    <source>
        <dbReference type="EMBL" id="KAG9391509.1"/>
    </source>
</evidence>
<comment type="catalytic activity">
    <reaction evidence="10">
        <text>an alpha-D-Man-(1-&gt;2)-alpha-D-Man-(1-&gt;2)-alpha-D-Man-(1-&gt;3)-[alpha-D-Man-(1-&gt;6)]-beta-D-Man-(1-&gt;4)-beta-D-GlcNAc-(1-&gt;4)-alpha-D-GlcNAc-diphospho-di-trans,poly-cis-dolichol + a di-trans,poly-cis-dolichyl beta-D-mannosyl phosphate = an alpha-D-Man-(1-&gt;2)-alpha-D-Man-(1-&gt;2)-alpha-D-Man-(1-&gt;3)-[alpha-D-Man-(1-&gt;3)-alpha-D-Man-(1-&gt;6)]-beta-D-Man-(1-&gt;4)-beta-D-GlcNAc-(1-&gt;4)-alpha-D-GlcNAc-diphospho-di-trans,poly-cis-dolichol + a di-trans,poly-cis-dolichyl phosphate + H(+)</text>
        <dbReference type="Rhea" id="RHEA:29527"/>
        <dbReference type="Rhea" id="RHEA-COMP:19498"/>
        <dbReference type="Rhea" id="RHEA-COMP:19501"/>
        <dbReference type="Rhea" id="RHEA-COMP:19516"/>
        <dbReference type="Rhea" id="RHEA-COMP:19517"/>
        <dbReference type="ChEBI" id="CHEBI:15378"/>
        <dbReference type="ChEBI" id="CHEBI:57683"/>
        <dbReference type="ChEBI" id="CHEBI:58211"/>
        <dbReference type="ChEBI" id="CHEBI:132515"/>
        <dbReference type="ChEBI" id="CHEBI:132516"/>
        <dbReference type="EC" id="2.4.1.258"/>
    </reaction>
    <physiologicalReaction direction="left-to-right" evidence="10">
        <dbReference type="Rhea" id="RHEA:29528"/>
    </physiologicalReaction>
</comment>
<evidence type="ECO:0000313" key="13">
    <source>
        <dbReference type="Proteomes" id="UP000717585"/>
    </source>
</evidence>
<dbReference type="InterPro" id="IPR007873">
    <property type="entry name" value="Glycosyltransferase_ALG3"/>
</dbReference>
<dbReference type="GO" id="GO:0052925">
    <property type="term" value="F:dol-P-Man:Man(5)GlcNAc(2)-PP-Dol alpha-1,3-mannosyltransferase activity"/>
    <property type="evidence" value="ECO:0007669"/>
    <property type="project" value="UniProtKB-EC"/>
</dbReference>
<evidence type="ECO:0000256" key="3">
    <source>
        <dbReference type="ARBA" id="ARBA00011964"/>
    </source>
</evidence>
<feature type="transmembrane region" description="Helical" evidence="11">
    <location>
        <begin position="92"/>
        <end position="110"/>
    </location>
</feature>
<evidence type="ECO:0000256" key="6">
    <source>
        <dbReference type="ARBA" id="ARBA00022692"/>
    </source>
</evidence>
<feature type="transmembrane region" description="Helical" evidence="11">
    <location>
        <begin position="281"/>
        <end position="302"/>
    </location>
</feature>
<keyword evidence="9 11" id="KW-0472">Membrane</keyword>
<gene>
    <name evidence="12" type="ORF">J8273_6271</name>
</gene>
<protein>
    <recommendedName>
        <fullName evidence="3">dolichyl-P-Man:Man5GlcNAc2-PP-dolichol alpha-1,3-mannosyltransferase</fullName>
        <ecNumber evidence="3">2.4.1.258</ecNumber>
    </recommendedName>
</protein>
<comment type="subcellular location">
    <subcellularLocation>
        <location evidence="1">Endoplasmic reticulum membrane</location>
        <topology evidence="1">Multi-pass membrane protein</topology>
    </subcellularLocation>
</comment>
<proteinExistence type="predicted"/>
<feature type="transmembrane region" description="Helical" evidence="11">
    <location>
        <begin position="187"/>
        <end position="212"/>
    </location>
</feature>
<comment type="caution">
    <text evidence="12">The sequence shown here is derived from an EMBL/GenBank/DDBJ whole genome shotgun (WGS) entry which is preliminary data.</text>
</comment>